<keyword evidence="2" id="KW-1185">Reference proteome</keyword>
<organism evidence="1 2">
    <name type="scientific">Jiella flava</name>
    <dbReference type="NCBI Taxonomy" id="2816857"/>
    <lineage>
        <taxon>Bacteria</taxon>
        <taxon>Pseudomonadati</taxon>
        <taxon>Pseudomonadota</taxon>
        <taxon>Alphaproteobacteria</taxon>
        <taxon>Hyphomicrobiales</taxon>
        <taxon>Aurantimonadaceae</taxon>
        <taxon>Jiella</taxon>
    </lineage>
</organism>
<dbReference type="EMBL" id="JAFMPP010000016">
    <property type="protein sequence ID" value="MBO0664128.1"/>
    <property type="molecule type" value="Genomic_DNA"/>
</dbReference>
<protein>
    <submittedName>
        <fullName evidence="1">Uncharacterized protein</fullName>
    </submittedName>
</protein>
<reference evidence="1" key="1">
    <citation type="submission" date="2021-03" db="EMBL/GenBank/DDBJ databases">
        <title>Whole genome sequence of Jiella sp. CQZ9-1.</title>
        <authorList>
            <person name="Tuo L."/>
        </authorList>
    </citation>
    <scope>NUCLEOTIDE SEQUENCE</scope>
    <source>
        <strain evidence="1">CQZ9-1</strain>
    </source>
</reference>
<dbReference type="AlphaFoldDB" id="A0A939JTL6"/>
<evidence type="ECO:0000313" key="2">
    <source>
        <dbReference type="Proteomes" id="UP000664122"/>
    </source>
</evidence>
<accession>A0A939JTL6</accession>
<gene>
    <name evidence="1" type="ORF">J1C48_16235</name>
</gene>
<proteinExistence type="predicted"/>
<comment type="caution">
    <text evidence="1">The sequence shown here is derived from an EMBL/GenBank/DDBJ whole genome shotgun (WGS) entry which is preliminary data.</text>
</comment>
<name>A0A939JTL6_9HYPH</name>
<sequence>MPQLILLGLVGAAAWLGYKQMARDADKVSERNRQSEAEIRNGAQGTLVRGSDGVYRLRKD</sequence>
<dbReference type="Proteomes" id="UP000664122">
    <property type="component" value="Unassembled WGS sequence"/>
</dbReference>
<evidence type="ECO:0000313" key="1">
    <source>
        <dbReference type="EMBL" id="MBO0664128.1"/>
    </source>
</evidence>